<evidence type="ECO:0000313" key="1">
    <source>
        <dbReference type="EMBL" id="MFC0628088.1"/>
    </source>
</evidence>
<dbReference type="InterPro" id="IPR006175">
    <property type="entry name" value="YjgF/YER057c/UK114"/>
</dbReference>
<dbReference type="SUPFAM" id="SSF55298">
    <property type="entry name" value="YjgF-like"/>
    <property type="match status" value="1"/>
</dbReference>
<evidence type="ECO:0000313" key="2">
    <source>
        <dbReference type="Proteomes" id="UP001589890"/>
    </source>
</evidence>
<name>A0ABV6QTY5_9ACTN</name>
<dbReference type="RefSeq" id="WP_380053654.1">
    <property type="nucleotide sequence ID" value="NZ_JBHLTC010000037.1"/>
</dbReference>
<dbReference type="Pfam" id="PF01042">
    <property type="entry name" value="Ribonuc_L-PSP"/>
    <property type="match status" value="1"/>
</dbReference>
<accession>A0ABV6QTY5</accession>
<dbReference type="InterPro" id="IPR035959">
    <property type="entry name" value="RutC-like_sf"/>
</dbReference>
<keyword evidence="2" id="KW-1185">Reference proteome</keyword>
<proteinExistence type="predicted"/>
<dbReference type="CDD" id="cd00448">
    <property type="entry name" value="YjgF_YER057c_UK114_family"/>
    <property type="match status" value="1"/>
</dbReference>
<dbReference type="GO" id="GO:0016787">
    <property type="term" value="F:hydrolase activity"/>
    <property type="evidence" value="ECO:0007669"/>
    <property type="project" value="UniProtKB-KW"/>
</dbReference>
<organism evidence="1 2">
    <name type="scientific">Kribbella deserti</name>
    <dbReference type="NCBI Taxonomy" id="1926257"/>
    <lineage>
        <taxon>Bacteria</taxon>
        <taxon>Bacillati</taxon>
        <taxon>Actinomycetota</taxon>
        <taxon>Actinomycetes</taxon>
        <taxon>Propionibacteriales</taxon>
        <taxon>Kribbellaceae</taxon>
        <taxon>Kribbella</taxon>
    </lineage>
</organism>
<dbReference type="Gene3D" id="3.30.1330.40">
    <property type="entry name" value="RutC-like"/>
    <property type="match status" value="1"/>
</dbReference>
<sequence>MTELRMTAIDPASAPEASGGYAQGVAVDGAQRLLFISGQIPVDRDGTVPDGFEAQARQVWANLLAVLEDAGLGVANLVKVTTFLSAREHAAVNSAVRREVLGAHRPALTVVLAGIFAEEWLLEIEAIAAG</sequence>
<gene>
    <name evidence="1" type="ORF">ACFFGN_28725</name>
</gene>
<comment type="caution">
    <text evidence="1">The sequence shown here is derived from an EMBL/GenBank/DDBJ whole genome shotgun (WGS) entry which is preliminary data.</text>
</comment>
<dbReference type="PANTHER" id="PTHR11803">
    <property type="entry name" value="2-IMINOBUTANOATE/2-IMINOPROPANOATE DEAMINASE RIDA"/>
    <property type="match status" value="1"/>
</dbReference>
<dbReference type="Proteomes" id="UP001589890">
    <property type="component" value="Unassembled WGS sequence"/>
</dbReference>
<reference evidence="1 2" key="1">
    <citation type="submission" date="2024-09" db="EMBL/GenBank/DDBJ databases">
        <authorList>
            <person name="Sun Q."/>
            <person name="Mori K."/>
        </authorList>
    </citation>
    <scope>NUCLEOTIDE SEQUENCE [LARGE SCALE GENOMIC DNA]</scope>
    <source>
        <strain evidence="1 2">CGMCC 1.15906</strain>
    </source>
</reference>
<keyword evidence="1" id="KW-0378">Hydrolase</keyword>
<dbReference type="EC" id="3.5.-.-" evidence="1"/>
<dbReference type="EMBL" id="JBHLTC010000037">
    <property type="protein sequence ID" value="MFC0628088.1"/>
    <property type="molecule type" value="Genomic_DNA"/>
</dbReference>
<dbReference type="PANTHER" id="PTHR11803:SF44">
    <property type="entry name" value="RUTC FAMILY PROTEIN YJGH"/>
    <property type="match status" value="1"/>
</dbReference>
<protein>
    <submittedName>
        <fullName evidence="1">RidA family protein</fullName>
        <ecNumber evidence="1">3.5.-.-</ecNumber>
    </submittedName>
</protein>